<evidence type="ECO:0000313" key="1">
    <source>
        <dbReference type="EMBL" id="QHU34177.1"/>
    </source>
</evidence>
<protein>
    <submittedName>
        <fullName evidence="1">Uncharacterized protein</fullName>
    </submittedName>
</protein>
<organism evidence="1">
    <name type="scientific">viral metagenome</name>
    <dbReference type="NCBI Taxonomy" id="1070528"/>
    <lineage>
        <taxon>unclassified sequences</taxon>
        <taxon>metagenomes</taxon>
        <taxon>organismal metagenomes</taxon>
    </lineage>
</organism>
<proteinExistence type="predicted"/>
<accession>A0A6C0LU90</accession>
<reference evidence="1" key="1">
    <citation type="journal article" date="2020" name="Nature">
        <title>Giant virus diversity and host interactions through global metagenomics.</title>
        <authorList>
            <person name="Schulz F."/>
            <person name="Roux S."/>
            <person name="Paez-Espino D."/>
            <person name="Jungbluth S."/>
            <person name="Walsh D.A."/>
            <person name="Denef V.J."/>
            <person name="McMahon K.D."/>
            <person name="Konstantinidis K.T."/>
            <person name="Eloe-Fadrosh E.A."/>
            <person name="Kyrpides N.C."/>
            <person name="Woyke T."/>
        </authorList>
    </citation>
    <scope>NUCLEOTIDE SEQUENCE</scope>
    <source>
        <strain evidence="1">GVMAG-S-1016713-123</strain>
    </source>
</reference>
<dbReference type="AlphaFoldDB" id="A0A6C0LU90"/>
<name>A0A6C0LU90_9ZZZZ</name>
<dbReference type="EMBL" id="MN740567">
    <property type="protein sequence ID" value="QHU34177.1"/>
    <property type="molecule type" value="Genomic_DNA"/>
</dbReference>
<sequence>MVDYVIDILTRLLYLCVCAYSEMEYMYNVYVKPHLPVMNNIESYEIIQNGMICDTMTDINTIDFIRHTKQIDFIRHTKQIDTIVYGSITRHMNKIRCINPVYNRFMSIELVFLDETYEIKLSKTINYYIDGNELLFIGFIQLYMNTTYGVIIDLNDTYSITLVDMNVNVVEMDQNDSLILTKNSYKIIKNTDIDSE</sequence>